<dbReference type="RefSeq" id="WP_387416127.1">
    <property type="nucleotide sequence ID" value="NZ_CP191998.1"/>
</dbReference>
<evidence type="ECO:0000313" key="2">
    <source>
        <dbReference type="Proteomes" id="UP001602013"/>
    </source>
</evidence>
<name>A0ABW6SXW1_9ACTN</name>
<proteinExistence type="predicted"/>
<protein>
    <submittedName>
        <fullName evidence="1">Uncharacterized protein</fullName>
    </submittedName>
</protein>
<comment type="caution">
    <text evidence="1">The sequence shown here is derived from an EMBL/GenBank/DDBJ whole genome shotgun (WGS) entry which is preliminary data.</text>
</comment>
<evidence type="ECO:0000313" key="1">
    <source>
        <dbReference type="EMBL" id="MFF3669851.1"/>
    </source>
</evidence>
<reference evidence="1 2" key="1">
    <citation type="submission" date="2024-10" db="EMBL/GenBank/DDBJ databases">
        <title>The Natural Products Discovery Center: Release of the First 8490 Sequenced Strains for Exploring Actinobacteria Biosynthetic Diversity.</title>
        <authorList>
            <person name="Kalkreuter E."/>
            <person name="Kautsar S.A."/>
            <person name="Yang D."/>
            <person name="Bader C.D."/>
            <person name="Teijaro C.N."/>
            <person name="Fluegel L."/>
            <person name="Davis C.M."/>
            <person name="Simpson J.R."/>
            <person name="Lauterbach L."/>
            <person name="Steele A.D."/>
            <person name="Gui C."/>
            <person name="Meng S."/>
            <person name="Li G."/>
            <person name="Viehrig K."/>
            <person name="Ye F."/>
            <person name="Su P."/>
            <person name="Kiefer A.F."/>
            <person name="Nichols A."/>
            <person name="Cepeda A.J."/>
            <person name="Yan W."/>
            <person name="Fan B."/>
            <person name="Jiang Y."/>
            <person name="Adhikari A."/>
            <person name="Zheng C.-J."/>
            <person name="Schuster L."/>
            <person name="Cowan T.M."/>
            <person name="Smanski M.J."/>
            <person name="Chevrette M.G."/>
            <person name="De Carvalho L.P.S."/>
            <person name="Shen B."/>
        </authorList>
    </citation>
    <scope>NUCLEOTIDE SEQUENCE [LARGE SCALE GENOMIC DNA]</scope>
    <source>
        <strain evidence="1 2">NPDC002173</strain>
    </source>
</reference>
<keyword evidence="2" id="KW-1185">Reference proteome</keyword>
<accession>A0ABW6SXW1</accession>
<sequence length="95" mass="10894">MKDEAVEDLRRELKAVEILTEDRDVFRLNSGNPMLSLAPGLVVWTGLLRVYRWAGQDRSWQLHPAADPVGAARLIAPLYQARMRNLDREVQAWPI</sequence>
<organism evidence="1 2">
    <name type="scientific">Microtetraspora malaysiensis</name>
    <dbReference type="NCBI Taxonomy" id="161358"/>
    <lineage>
        <taxon>Bacteria</taxon>
        <taxon>Bacillati</taxon>
        <taxon>Actinomycetota</taxon>
        <taxon>Actinomycetes</taxon>
        <taxon>Streptosporangiales</taxon>
        <taxon>Streptosporangiaceae</taxon>
        <taxon>Microtetraspora</taxon>
    </lineage>
</organism>
<dbReference type="Proteomes" id="UP001602013">
    <property type="component" value="Unassembled WGS sequence"/>
</dbReference>
<gene>
    <name evidence="1" type="ORF">ACFYXI_30115</name>
</gene>
<dbReference type="EMBL" id="JBIASD010000025">
    <property type="protein sequence ID" value="MFF3669851.1"/>
    <property type="molecule type" value="Genomic_DNA"/>
</dbReference>